<keyword evidence="2" id="KW-0812">Transmembrane</keyword>
<sequence>MVHPWVTTMVIAFGVLVAIIGVVAYLRMYKNSAWSPVGGKQAASRAAQAVPPEEEAAGTTGNDKM</sequence>
<reference evidence="4" key="1">
    <citation type="journal article" date="2019" name="Int. J. Syst. Evol. Microbiol.">
        <title>The Global Catalogue of Microorganisms (GCM) 10K type strain sequencing project: providing services to taxonomists for standard genome sequencing and annotation.</title>
        <authorList>
            <consortium name="The Broad Institute Genomics Platform"/>
            <consortium name="The Broad Institute Genome Sequencing Center for Infectious Disease"/>
            <person name="Wu L."/>
            <person name="Ma J."/>
        </authorList>
    </citation>
    <scope>NUCLEOTIDE SEQUENCE [LARGE SCALE GENOMIC DNA]</scope>
    <source>
        <strain evidence="4">IBRC-M 10987</strain>
    </source>
</reference>
<feature type="region of interest" description="Disordered" evidence="1">
    <location>
        <begin position="42"/>
        <end position="65"/>
    </location>
</feature>
<evidence type="ECO:0000256" key="2">
    <source>
        <dbReference type="SAM" id="Phobius"/>
    </source>
</evidence>
<evidence type="ECO:0000313" key="4">
    <source>
        <dbReference type="Proteomes" id="UP001595715"/>
    </source>
</evidence>
<protein>
    <submittedName>
        <fullName evidence="3">Uncharacterized protein</fullName>
    </submittedName>
</protein>
<name>A0ABV8JXW2_9BACL</name>
<proteinExistence type="predicted"/>
<evidence type="ECO:0000256" key="1">
    <source>
        <dbReference type="SAM" id="MobiDB-lite"/>
    </source>
</evidence>
<gene>
    <name evidence="3" type="ORF">ACFOZ8_03030</name>
</gene>
<dbReference type="EMBL" id="JBHSAM010000007">
    <property type="protein sequence ID" value="MFC4098626.1"/>
    <property type="molecule type" value="Genomic_DNA"/>
</dbReference>
<keyword evidence="4" id="KW-1185">Reference proteome</keyword>
<evidence type="ECO:0000313" key="3">
    <source>
        <dbReference type="EMBL" id="MFC4098626.1"/>
    </source>
</evidence>
<feature type="transmembrane region" description="Helical" evidence="2">
    <location>
        <begin position="6"/>
        <end position="26"/>
    </location>
</feature>
<keyword evidence="2" id="KW-0472">Membrane</keyword>
<comment type="caution">
    <text evidence="3">The sequence shown here is derived from an EMBL/GenBank/DDBJ whole genome shotgun (WGS) entry which is preliminary data.</text>
</comment>
<keyword evidence="2" id="KW-1133">Transmembrane helix</keyword>
<accession>A0ABV8JXW2</accession>
<dbReference type="Proteomes" id="UP001595715">
    <property type="component" value="Unassembled WGS sequence"/>
</dbReference>
<organism evidence="3 4">
    <name type="scientific">Paenibacillus xanthanilyticus</name>
    <dbReference type="NCBI Taxonomy" id="1783531"/>
    <lineage>
        <taxon>Bacteria</taxon>
        <taxon>Bacillati</taxon>
        <taxon>Bacillota</taxon>
        <taxon>Bacilli</taxon>
        <taxon>Bacillales</taxon>
        <taxon>Paenibacillaceae</taxon>
        <taxon>Paenibacillus</taxon>
    </lineage>
</organism>
<dbReference type="RefSeq" id="WP_377717278.1">
    <property type="nucleotide sequence ID" value="NZ_JBHSAM010000007.1"/>
</dbReference>